<dbReference type="EMBL" id="FOQO01000012">
    <property type="protein sequence ID" value="SFJ68870.1"/>
    <property type="molecule type" value="Genomic_DNA"/>
</dbReference>
<sequence>MADLIKKLSRRLFLKGGIGFLTVVPFSITKSNSIYTRLNKTLRAKSQGLKGDGTDETEVLVKLLNKVKNGNIIDFEGLDITIFENIKGEKDKDAIQIENVPRLFNKRNVLLKNGTIRVKNPSAGKTKVNFPTALSLDRCQNITIENFSFYGKGENWGNADASVRLPHNNRAPFLQQNGGHALAIIKCENVKINDCKAFLCGSVASFYSASSNKIYFNDCFSNPASLGYAAFCADGWCGENLKNQIDYYLEFNNCTAHRTEVKGGSSKYCGKAGIVVEDKGMQAVVNGGNYSDMFANGLNKDLGNAFRAGSAHLVVNNAACSNCSTVGFASCSTAHETTLVLNTVKASNIGLTAFITGNESRGNITVVFNSCDIQINNSRIWHQNNIREEYRISSVVANLRTNVKSDITFNNCNVNGSDILAINTEAIYGKLKFENCNIGVNKYLIKSNGWGGVSKDSPEYGLIISGTVEIFDEEGDSPLIYWTNRSGKNIYTWVNVDLSEAEIISHSRKNRRIMEFKDKASGTRNRMLKMPSKLKGALQVN</sequence>
<name>A0A1I3TE27_9SPHI</name>
<dbReference type="Proteomes" id="UP000198670">
    <property type="component" value="Unassembled WGS sequence"/>
</dbReference>
<keyword evidence="1" id="KW-1133">Transmembrane helix</keyword>
<dbReference type="AlphaFoldDB" id="A0A1I3TE27"/>
<evidence type="ECO:0000313" key="3">
    <source>
        <dbReference type="Proteomes" id="UP000198670"/>
    </source>
</evidence>
<feature type="transmembrane region" description="Helical" evidence="1">
    <location>
        <begin position="12"/>
        <end position="28"/>
    </location>
</feature>
<reference evidence="2 3" key="1">
    <citation type="submission" date="2016-10" db="EMBL/GenBank/DDBJ databases">
        <authorList>
            <person name="de Groot N.N."/>
        </authorList>
    </citation>
    <scope>NUCLEOTIDE SEQUENCE [LARGE SCALE GENOMIC DNA]</scope>
    <source>
        <strain evidence="2 3">RK1</strain>
    </source>
</reference>
<evidence type="ECO:0008006" key="4">
    <source>
        <dbReference type="Google" id="ProtNLM"/>
    </source>
</evidence>
<gene>
    <name evidence="2" type="ORF">SAMN05444682_112129</name>
</gene>
<keyword evidence="1" id="KW-0472">Membrane</keyword>
<protein>
    <recommendedName>
        <fullName evidence="4">Right handed beta helix region</fullName>
    </recommendedName>
</protein>
<keyword evidence="3" id="KW-1185">Reference proteome</keyword>
<dbReference type="RefSeq" id="WP_090630789.1">
    <property type="nucleotide sequence ID" value="NZ_FOQO01000012.1"/>
</dbReference>
<proteinExistence type="predicted"/>
<evidence type="ECO:0000313" key="2">
    <source>
        <dbReference type="EMBL" id="SFJ68870.1"/>
    </source>
</evidence>
<keyword evidence="1" id="KW-0812">Transmembrane</keyword>
<accession>A0A1I3TE27</accession>
<organism evidence="2 3">
    <name type="scientific">Parapedobacter indicus</name>
    <dbReference type="NCBI Taxonomy" id="1477437"/>
    <lineage>
        <taxon>Bacteria</taxon>
        <taxon>Pseudomonadati</taxon>
        <taxon>Bacteroidota</taxon>
        <taxon>Sphingobacteriia</taxon>
        <taxon>Sphingobacteriales</taxon>
        <taxon>Sphingobacteriaceae</taxon>
        <taxon>Parapedobacter</taxon>
    </lineage>
</organism>
<evidence type="ECO:0000256" key="1">
    <source>
        <dbReference type="SAM" id="Phobius"/>
    </source>
</evidence>
<dbReference type="InterPro" id="IPR011050">
    <property type="entry name" value="Pectin_lyase_fold/virulence"/>
</dbReference>
<dbReference type="SUPFAM" id="SSF51126">
    <property type="entry name" value="Pectin lyase-like"/>
    <property type="match status" value="1"/>
</dbReference>